<dbReference type="SUPFAM" id="SSF53067">
    <property type="entry name" value="Actin-like ATPase domain"/>
    <property type="match status" value="1"/>
</dbReference>
<comment type="caution">
    <text evidence="2">The sequence shown here is derived from an EMBL/GenBank/DDBJ whole genome shotgun (WGS) entry which is preliminary data.</text>
</comment>
<reference evidence="2 3" key="1">
    <citation type="submission" date="2016-03" db="EMBL/GenBank/DDBJ databases">
        <title>Niastella vici sp. nov., isolated from farmland soil.</title>
        <authorList>
            <person name="Chen L."/>
            <person name="Wang D."/>
            <person name="Yang S."/>
            <person name="Wang G."/>
        </authorList>
    </citation>
    <scope>NUCLEOTIDE SEQUENCE [LARGE SCALE GENOMIC DNA]</scope>
    <source>
        <strain evidence="2 3">DJ57</strain>
    </source>
</reference>
<keyword evidence="2" id="KW-0808">Transferase</keyword>
<dbReference type="Proteomes" id="UP000192796">
    <property type="component" value="Unassembled WGS sequence"/>
</dbReference>
<dbReference type="AlphaFoldDB" id="A0A1V9FFY6"/>
<evidence type="ECO:0000256" key="1">
    <source>
        <dbReference type="ARBA" id="ARBA00006479"/>
    </source>
</evidence>
<dbReference type="RefSeq" id="WP_081156245.1">
    <property type="nucleotide sequence ID" value="NZ_LVYD01000124.1"/>
</dbReference>
<dbReference type="Pfam" id="PF00480">
    <property type="entry name" value="ROK"/>
    <property type="match status" value="1"/>
</dbReference>
<dbReference type="PANTHER" id="PTHR18964:SF149">
    <property type="entry name" value="BIFUNCTIONAL UDP-N-ACETYLGLUCOSAMINE 2-EPIMERASE_N-ACETYLMANNOSAMINE KINASE"/>
    <property type="match status" value="1"/>
</dbReference>
<dbReference type="Gene3D" id="1.10.10.10">
    <property type="entry name" value="Winged helix-like DNA-binding domain superfamily/Winged helix DNA-binding domain"/>
    <property type="match status" value="1"/>
</dbReference>
<dbReference type="InterPro" id="IPR043129">
    <property type="entry name" value="ATPase_NBD"/>
</dbReference>
<keyword evidence="2" id="KW-0418">Kinase</keyword>
<name>A0A1V9FFY6_9BACT</name>
<dbReference type="InterPro" id="IPR036388">
    <property type="entry name" value="WH-like_DNA-bd_sf"/>
</dbReference>
<evidence type="ECO:0000313" key="2">
    <source>
        <dbReference type="EMBL" id="OQP57279.1"/>
    </source>
</evidence>
<dbReference type="OrthoDB" id="9810372at2"/>
<organism evidence="2 3">
    <name type="scientific">Niastella vici</name>
    <dbReference type="NCBI Taxonomy" id="1703345"/>
    <lineage>
        <taxon>Bacteria</taxon>
        <taxon>Pseudomonadati</taxon>
        <taxon>Bacteroidota</taxon>
        <taxon>Chitinophagia</taxon>
        <taxon>Chitinophagales</taxon>
        <taxon>Chitinophagaceae</taxon>
        <taxon>Niastella</taxon>
    </lineage>
</organism>
<dbReference type="STRING" id="1703345.A3860_12045"/>
<gene>
    <name evidence="2" type="ORF">A3860_12045</name>
</gene>
<proteinExistence type="inferred from homology"/>
<keyword evidence="3" id="KW-1185">Reference proteome</keyword>
<sequence>MFSKTGLYKRKILKELCFGNVLSGAEISLRIEKSLPLTVRMLGELITEDLIEEKGYAPSSGGRRPQMYALKPGKMYVVSVAMDQFVTRIGLIDMYSCDIIYTEKISLPLLNNRDALGLLADQLNRFIDNSQIARNKIIGMGIGMPGFVDVGKGINYSFLEIKTGTNIVDFLENQVGIPVHIDNDSSLIALAEFRLGAAHGRRNVMVININWGIGLGLILNGELFRGCIGFAGEFSHIPLFLNNKLCSCGKSGCLETETSMLVLVEKAGEALRNGRVSTIKELPEDFEEACHTIINAAIGGDTFAVELLSEVAYNIGRGIAILIHVLNPELIVLSGRGASAGKLWLAPVQQALNRYCIPRLAAQSELTVSTFNNRAELIGSAALVIENYDKQPVKNMAERVLVKP</sequence>
<evidence type="ECO:0000313" key="3">
    <source>
        <dbReference type="Proteomes" id="UP000192796"/>
    </source>
</evidence>
<comment type="similarity">
    <text evidence="1">Belongs to the ROK (NagC/XylR) family.</text>
</comment>
<dbReference type="Gene3D" id="3.30.420.40">
    <property type="match status" value="2"/>
</dbReference>
<dbReference type="InterPro" id="IPR000600">
    <property type="entry name" value="ROK"/>
</dbReference>
<dbReference type="PANTHER" id="PTHR18964">
    <property type="entry name" value="ROK (REPRESSOR, ORF, KINASE) FAMILY"/>
    <property type="match status" value="1"/>
</dbReference>
<accession>A0A1V9FFY6</accession>
<protein>
    <submittedName>
        <fullName evidence="2">Sugar kinase</fullName>
    </submittedName>
</protein>
<dbReference type="GO" id="GO:0016301">
    <property type="term" value="F:kinase activity"/>
    <property type="evidence" value="ECO:0007669"/>
    <property type="project" value="UniProtKB-KW"/>
</dbReference>
<dbReference type="EMBL" id="LVYD01000124">
    <property type="protein sequence ID" value="OQP57279.1"/>
    <property type="molecule type" value="Genomic_DNA"/>
</dbReference>